<evidence type="ECO:0000256" key="2">
    <source>
        <dbReference type="SAM" id="Phobius"/>
    </source>
</evidence>
<feature type="region of interest" description="Disordered" evidence="1">
    <location>
        <begin position="394"/>
        <end position="468"/>
    </location>
</feature>
<feature type="compositionally biased region" description="Low complexity" evidence="1">
    <location>
        <begin position="422"/>
        <end position="434"/>
    </location>
</feature>
<dbReference type="Proteomes" id="UP001165270">
    <property type="component" value="Unassembled WGS sequence"/>
</dbReference>
<protein>
    <recommendedName>
        <fullName evidence="5">Methyl-accepting chemotaxis protein</fullName>
    </recommendedName>
</protein>
<keyword evidence="4" id="KW-1185">Reference proteome</keyword>
<dbReference type="RefSeq" id="WP_242707931.1">
    <property type="nucleotide sequence ID" value="NZ_JALDAX010000001.1"/>
</dbReference>
<evidence type="ECO:0000313" key="3">
    <source>
        <dbReference type="EMBL" id="MCI3238368.1"/>
    </source>
</evidence>
<evidence type="ECO:0000313" key="4">
    <source>
        <dbReference type="Proteomes" id="UP001165270"/>
    </source>
</evidence>
<feature type="transmembrane region" description="Helical" evidence="2">
    <location>
        <begin position="93"/>
        <end position="113"/>
    </location>
</feature>
<accession>A0ABS9X8I2</accession>
<feature type="transmembrane region" description="Helical" evidence="2">
    <location>
        <begin position="156"/>
        <end position="173"/>
    </location>
</feature>
<organism evidence="3 4">
    <name type="scientific">Streptomyces spinosisporus</name>
    <dbReference type="NCBI Taxonomy" id="2927582"/>
    <lineage>
        <taxon>Bacteria</taxon>
        <taxon>Bacillati</taxon>
        <taxon>Actinomycetota</taxon>
        <taxon>Actinomycetes</taxon>
        <taxon>Kitasatosporales</taxon>
        <taxon>Streptomycetaceae</taxon>
        <taxon>Streptomyces</taxon>
    </lineage>
</organism>
<dbReference type="EMBL" id="JALDAX010000001">
    <property type="protein sequence ID" value="MCI3238368.1"/>
    <property type="molecule type" value="Genomic_DNA"/>
</dbReference>
<comment type="caution">
    <text evidence="3">The sequence shown here is derived from an EMBL/GenBank/DDBJ whole genome shotgun (WGS) entry which is preliminary data.</text>
</comment>
<sequence>MSTAPKPNDPNFLDRKVLGTQLRELLDQHPERLAARRPELRTLAADLDAGNRLQTWAELDLVETFVRPESLASVPSGAPSGTPWWRRAPRDGVLEAVLGVLVFIPLLVTWFGLREAVRAYGELSRDNPKQATRPFLQLWQTGFGGHLAAVGRFENVAMMAVVLITLLVLLSVWHAHTRTRAERAEEDRQAGDEQLLGSLASLLSRVQLSIAPHRAASPDQFSRELTRAAQQLQSLLQKANGSHKRLSDGADAVAKATDALQHAAGALTAEVPRLATAATRVEAAVTAGTSATDQVRQDSKESARLIADQLKSASGEVQSAFSSLVAEQKELASKSGAAAHAAEQAALAVAAGAGRTNDVVDGMREATERWDAAAAHWQDAAARLDQAVRALSARQVPPGPPALPGQNPVLPGQNPVFPGQSNGAPAPNGTAPAPSDGHAYEYPDGGNGTQGTMQLRFGRRRRPDGGEV</sequence>
<evidence type="ECO:0008006" key="5">
    <source>
        <dbReference type="Google" id="ProtNLM"/>
    </source>
</evidence>
<keyword evidence="2" id="KW-1133">Transmembrane helix</keyword>
<proteinExistence type="predicted"/>
<keyword evidence="2" id="KW-0812">Transmembrane</keyword>
<keyword evidence="2" id="KW-0472">Membrane</keyword>
<evidence type="ECO:0000256" key="1">
    <source>
        <dbReference type="SAM" id="MobiDB-lite"/>
    </source>
</evidence>
<gene>
    <name evidence="3" type="ORF">MQN93_01385</name>
</gene>
<name>A0ABS9X8I2_9ACTN</name>
<reference evidence="3" key="1">
    <citation type="submission" date="2022-03" db="EMBL/GenBank/DDBJ databases">
        <title>Streptomyces 7R015 and 7R016 isolated from Barleria lupulina in Thailand.</title>
        <authorList>
            <person name="Kanchanasin P."/>
            <person name="Phongsopitanun W."/>
            <person name="Tanasupawat S."/>
        </authorList>
    </citation>
    <scope>NUCLEOTIDE SEQUENCE</scope>
    <source>
        <strain evidence="3">7R016</strain>
    </source>
</reference>